<comment type="caution">
    <text evidence="1">The sequence shown here is derived from an EMBL/GenBank/DDBJ whole genome shotgun (WGS) entry which is preliminary data.</text>
</comment>
<dbReference type="EMBL" id="AAQH01000010">
    <property type="protein sequence ID" value="EAT12087.1"/>
    <property type="molecule type" value="Genomic_DNA"/>
</dbReference>
<keyword evidence="2" id="KW-1185">Reference proteome</keyword>
<accession>Q1N1G3</accession>
<evidence type="ECO:0000313" key="2">
    <source>
        <dbReference type="Proteomes" id="UP000004263"/>
    </source>
</evidence>
<dbReference type="Proteomes" id="UP000004263">
    <property type="component" value="Unassembled WGS sequence"/>
</dbReference>
<dbReference type="AlphaFoldDB" id="Q1N1G3"/>
<name>Q1N1G3_9GAMM</name>
<sequence>MWVHQNETSMEGFRKLKVLATIGRLEQKDKRVL</sequence>
<dbReference type="HOGENOM" id="CLU_3380735_0_0_6"/>
<gene>
    <name evidence="1" type="ORF">RED65_03575</name>
</gene>
<protein>
    <submittedName>
        <fullName evidence="1">Uncharacterized protein</fullName>
    </submittedName>
</protein>
<reference evidence="1 2" key="1">
    <citation type="submission" date="2006-03" db="EMBL/GenBank/DDBJ databases">
        <authorList>
            <person name="Pinhassi J."/>
            <person name="Pedros-Alio C."/>
            <person name="Ferriera S."/>
            <person name="Johnson J."/>
            <person name="Kravitz S."/>
            <person name="Halpern A."/>
            <person name="Remington K."/>
            <person name="Beeson K."/>
            <person name="Tran B."/>
            <person name="Rogers Y.-H."/>
            <person name="Friedman R."/>
            <person name="Venter J.C."/>
        </authorList>
    </citation>
    <scope>NUCLEOTIDE SEQUENCE [LARGE SCALE GENOMIC DNA]</scope>
    <source>
        <strain evidence="1 2">RED65</strain>
    </source>
</reference>
<evidence type="ECO:0000313" key="1">
    <source>
        <dbReference type="EMBL" id="EAT12087.1"/>
    </source>
</evidence>
<organism evidence="1 2">
    <name type="scientific">Bermanella marisrubri</name>
    <dbReference type="NCBI Taxonomy" id="207949"/>
    <lineage>
        <taxon>Bacteria</taxon>
        <taxon>Pseudomonadati</taxon>
        <taxon>Pseudomonadota</taxon>
        <taxon>Gammaproteobacteria</taxon>
        <taxon>Oceanospirillales</taxon>
        <taxon>Oceanospirillaceae</taxon>
        <taxon>Bermanella</taxon>
    </lineage>
</organism>
<proteinExistence type="predicted"/>